<gene>
    <name evidence="2" type="ORF">KK083_21510</name>
</gene>
<keyword evidence="1" id="KW-0472">Membrane</keyword>
<reference evidence="2 3" key="1">
    <citation type="submission" date="2021-05" db="EMBL/GenBank/DDBJ databases">
        <title>A Polyphasic approach of four new species of the genus Ohtaekwangia: Ohtaekwangia histidinii sp. nov., Ohtaekwangia cretensis sp. nov., Ohtaekwangia indiensis sp. nov., Ohtaekwangia reichenbachii sp. nov. from diverse environment.</title>
        <authorList>
            <person name="Octaviana S."/>
        </authorList>
    </citation>
    <scope>NUCLEOTIDE SEQUENCE [LARGE SCALE GENOMIC DNA]</scope>
    <source>
        <strain evidence="2 3">PWU4</strain>
    </source>
</reference>
<protein>
    <recommendedName>
        <fullName evidence="4">Phage abortive infection protein</fullName>
    </recommendedName>
</protein>
<dbReference type="Proteomes" id="UP001319200">
    <property type="component" value="Unassembled WGS sequence"/>
</dbReference>
<sequence>MEKKQNGKKLFPWWLKLVFLCLMISLLWGLGTYVLHRLYDGYEIPGQIGDSFGVFNSLFSGLAFCGLVYTIYVQHQDSIEQAKNFSRELSAIQRQRREAAFFTLLNIHLETVRNTKITPTKDWTFSGAEAFIYFFMRFQELVEPLPQLNVTVMPQYMGKYNELFAAVGVAFSQYLKSLLAIYKFVKNSRLKPEAEKKYLDLIKAYVTQQEKVFLFYHLTLISDANENRELKLMESELDLIRSLSDWDLANGVPLKNVGHHRGFIINYEIKYPLKA</sequence>
<dbReference type="AlphaFoldDB" id="A0AAP2GQZ5"/>
<evidence type="ECO:0000313" key="2">
    <source>
        <dbReference type="EMBL" id="MBT1699490.1"/>
    </source>
</evidence>
<organism evidence="2 3">
    <name type="scientific">Chryseosolibacter histidini</name>
    <dbReference type="NCBI Taxonomy" id="2782349"/>
    <lineage>
        <taxon>Bacteria</taxon>
        <taxon>Pseudomonadati</taxon>
        <taxon>Bacteroidota</taxon>
        <taxon>Cytophagia</taxon>
        <taxon>Cytophagales</taxon>
        <taxon>Chryseotaleaceae</taxon>
        <taxon>Chryseosolibacter</taxon>
    </lineage>
</organism>
<evidence type="ECO:0000313" key="3">
    <source>
        <dbReference type="Proteomes" id="UP001319200"/>
    </source>
</evidence>
<name>A0AAP2GQZ5_9BACT</name>
<dbReference type="RefSeq" id="WP_254167478.1">
    <property type="nucleotide sequence ID" value="NZ_JAHESF010000026.1"/>
</dbReference>
<feature type="transmembrane region" description="Helical" evidence="1">
    <location>
        <begin position="54"/>
        <end position="73"/>
    </location>
</feature>
<feature type="transmembrane region" description="Helical" evidence="1">
    <location>
        <begin position="12"/>
        <end position="34"/>
    </location>
</feature>
<comment type="caution">
    <text evidence="2">The sequence shown here is derived from an EMBL/GenBank/DDBJ whole genome shotgun (WGS) entry which is preliminary data.</text>
</comment>
<keyword evidence="1" id="KW-1133">Transmembrane helix</keyword>
<proteinExistence type="predicted"/>
<keyword evidence="1" id="KW-0812">Transmembrane</keyword>
<keyword evidence="3" id="KW-1185">Reference proteome</keyword>
<accession>A0AAP2GQZ5</accession>
<dbReference type="EMBL" id="JAHESF010000026">
    <property type="protein sequence ID" value="MBT1699490.1"/>
    <property type="molecule type" value="Genomic_DNA"/>
</dbReference>
<evidence type="ECO:0008006" key="4">
    <source>
        <dbReference type="Google" id="ProtNLM"/>
    </source>
</evidence>
<evidence type="ECO:0000256" key="1">
    <source>
        <dbReference type="SAM" id="Phobius"/>
    </source>
</evidence>